<organism evidence="9">
    <name type="scientific">Cladocopium goreaui</name>
    <dbReference type="NCBI Taxonomy" id="2562237"/>
    <lineage>
        <taxon>Eukaryota</taxon>
        <taxon>Sar</taxon>
        <taxon>Alveolata</taxon>
        <taxon>Dinophyceae</taxon>
        <taxon>Suessiales</taxon>
        <taxon>Symbiodiniaceae</taxon>
        <taxon>Cladocopium</taxon>
    </lineage>
</organism>
<dbReference type="GO" id="GO:0005524">
    <property type="term" value="F:ATP binding"/>
    <property type="evidence" value="ECO:0007669"/>
    <property type="project" value="UniProtKB-UniRule"/>
</dbReference>
<dbReference type="PANTHER" id="PTHR24345:SF91">
    <property type="entry name" value="SERINE_THREONINE-PROTEIN KINASE PLK4"/>
    <property type="match status" value="1"/>
</dbReference>
<dbReference type="Gene3D" id="1.10.510.10">
    <property type="entry name" value="Transferase(Phosphotransferase) domain 1"/>
    <property type="match status" value="1"/>
</dbReference>
<gene>
    <name evidence="9" type="ORF">C1SCF055_LOCUS38402</name>
</gene>
<dbReference type="Pfam" id="PF00069">
    <property type="entry name" value="Pkinase"/>
    <property type="match status" value="1"/>
</dbReference>
<evidence type="ECO:0000313" key="9">
    <source>
        <dbReference type="EMBL" id="CAI4013432.1"/>
    </source>
</evidence>
<dbReference type="SMART" id="SM00220">
    <property type="entry name" value="S_TKc"/>
    <property type="match status" value="1"/>
</dbReference>
<dbReference type="GO" id="GO:0005634">
    <property type="term" value="C:nucleus"/>
    <property type="evidence" value="ECO:0007669"/>
    <property type="project" value="TreeGrafter"/>
</dbReference>
<dbReference type="EMBL" id="CAMXCT020005857">
    <property type="protein sequence ID" value="CAL1166807.1"/>
    <property type="molecule type" value="Genomic_DNA"/>
</dbReference>
<evidence type="ECO:0000259" key="8">
    <source>
        <dbReference type="PROSITE" id="PS50011"/>
    </source>
</evidence>
<keyword evidence="11" id="KW-1185">Reference proteome</keyword>
<dbReference type="CDD" id="cd00180">
    <property type="entry name" value="PKc"/>
    <property type="match status" value="1"/>
</dbReference>
<reference evidence="10 11" key="2">
    <citation type="submission" date="2024-05" db="EMBL/GenBank/DDBJ databases">
        <authorList>
            <person name="Chen Y."/>
            <person name="Shah S."/>
            <person name="Dougan E. K."/>
            <person name="Thang M."/>
            <person name="Chan C."/>
        </authorList>
    </citation>
    <scope>NUCLEOTIDE SEQUENCE [LARGE SCALE GENOMIC DNA]</scope>
</reference>
<evidence type="ECO:0000256" key="5">
    <source>
        <dbReference type="ARBA" id="ARBA00022840"/>
    </source>
</evidence>
<evidence type="ECO:0000313" key="11">
    <source>
        <dbReference type="Proteomes" id="UP001152797"/>
    </source>
</evidence>
<dbReference type="Proteomes" id="UP001152797">
    <property type="component" value="Unassembled WGS sequence"/>
</dbReference>
<keyword evidence="4 10" id="KW-0418">Kinase</keyword>
<evidence type="ECO:0000256" key="7">
    <source>
        <dbReference type="SAM" id="MobiDB-lite"/>
    </source>
</evidence>
<proteinExistence type="predicted"/>
<evidence type="ECO:0000256" key="4">
    <source>
        <dbReference type="ARBA" id="ARBA00022777"/>
    </source>
</evidence>
<evidence type="ECO:0000256" key="6">
    <source>
        <dbReference type="PROSITE-ProRule" id="PRU10141"/>
    </source>
</evidence>
<dbReference type="PROSITE" id="PS00107">
    <property type="entry name" value="PROTEIN_KINASE_ATP"/>
    <property type="match status" value="1"/>
</dbReference>
<feature type="binding site" evidence="6">
    <location>
        <position position="504"/>
    </location>
    <ligand>
        <name>ATP</name>
        <dbReference type="ChEBI" id="CHEBI:30616"/>
    </ligand>
</feature>
<dbReference type="SUPFAM" id="SSF56112">
    <property type="entry name" value="Protein kinase-like (PK-like)"/>
    <property type="match status" value="1"/>
</dbReference>
<dbReference type="OrthoDB" id="4062651at2759"/>
<dbReference type="PANTHER" id="PTHR24345">
    <property type="entry name" value="SERINE/THREONINE-PROTEIN KINASE PLK"/>
    <property type="match status" value="1"/>
</dbReference>
<dbReference type="InterPro" id="IPR011009">
    <property type="entry name" value="Kinase-like_dom_sf"/>
</dbReference>
<name>A0A9P1DN50_9DINO</name>
<evidence type="ECO:0000256" key="1">
    <source>
        <dbReference type="ARBA" id="ARBA00022527"/>
    </source>
</evidence>
<protein>
    <submittedName>
        <fullName evidence="10">RAC family serine/threonine-protein kinase homolog</fullName>
    </submittedName>
</protein>
<keyword evidence="2" id="KW-0808">Transferase</keyword>
<keyword evidence="1" id="KW-0723">Serine/threonine-protein kinase</keyword>
<dbReference type="PROSITE" id="PS50011">
    <property type="entry name" value="PROTEIN_KINASE_DOM"/>
    <property type="match status" value="1"/>
</dbReference>
<accession>A0A9P1DN50</accession>
<comment type="caution">
    <text evidence="9">The sequence shown here is derived from an EMBL/GenBank/DDBJ whole genome shotgun (WGS) entry which is preliminary data.</text>
</comment>
<evidence type="ECO:0000313" key="10">
    <source>
        <dbReference type="EMBL" id="CAL4800744.1"/>
    </source>
</evidence>
<sequence>MLLNDRGTPGELARGPAESGLHAGTSTEIQQTCRLRRGYTLPAVGLSHVESLLNPCCFCVVSLFILCSFWPSLPSQEDVQGRIYDTSGRPVDILYLGILTAEHFPLQLELPDTGTKASLQLKLEFRLDDVGGKEEEDTSFLPLMSGRKRRGSLRRSQSLQSLVNNVGRVLRVYVQASCNGQGQVQKTSVQEVEQGCSTTFLEEEGLFFQVGAASELGRKATELLSAVRIAVYDKRNSWIRGDALVGEGWLYLPQEDADPEVHRGKPVTQKLKLYRRGVEVETQVTVTFTLLKVDDARATLAQSAKHSLLSVARALVQLAQVPGGVSLLLKSCPKELRNVTKEEIYEELHQLQQLLLEPWAESDEELCLEKMSGIARQLLDFVERHADPDADIPKLIVEWMLHLSAQVPVRGAVRGTSTREALTNEGRLRRFLESAQLRLEGLVPIDAEGAVDAAWKKEAVALREIGNWHYALMHLPETAVLGRGSFGTVWRAKDAHTGRCYAVKNVTVPPRGLAKTAQRESDVADRLSKEPHRCVVQLFHAKHFPDLRLYCFVMELCSKGSLTEHLRQIWQREEDYVPPPEAFFWIGQVLLGIEHLHTMGMLVRDLKPDNVVLSDEGRNAKPLAKLTDFGLCRFGTEATGEWTFGAPPGTPAYIAPEVIKGQDYGKGADLYSFGAVIWVILAGGIKVEGRTKVEPPCAAMAHKWDYSALAHNHQLIAACIARPEETGAKALPSKEAEDLVLSLIKEEADQRPSLEELRRHPLLSPLKLPRPSASSKEVDAWLALLAQKGCLWLVLEGNWWNLG</sequence>
<keyword evidence="3 6" id="KW-0547">Nucleotide-binding</keyword>
<evidence type="ECO:0000256" key="3">
    <source>
        <dbReference type="ARBA" id="ARBA00022741"/>
    </source>
</evidence>
<evidence type="ECO:0000256" key="2">
    <source>
        <dbReference type="ARBA" id="ARBA00022679"/>
    </source>
</evidence>
<dbReference type="InterPro" id="IPR017441">
    <property type="entry name" value="Protein_kinase_ATP_BS"/>
</dbReference>
<keyword evidence="5 6" id="KW-0067">ATP-binding</keyword>
<dbReference type="EMBL" id="CAMXCT010005857">
    <property type="protein sequence ID" value="CAI4013432.1"/>
    <property type="molecule type" value="Genomic_DNA"/>
</dbReference>
<dbReference type="AlphaFoldDB" id="A0A9P1DN50"/>
<reference evidence="9" key="1">
    <citation type="submission" date="2022-10" db="EMBL/GenBank/DDBJ databases">
        <authorList>
            <person name="Chen Y."/>
            <person name="Dougan E. K."/>
            <person name="Chan C."/>
            <person name="Rhodes N."/>
            <person name="Thang M."/>
        </authorList>
    </citation>
    <scope>NUCLEOTIDE SEQUENCE</scope>
</reference>
<dbReference type="InterPro" id="IPR000719">
    <property type="entry name" value="Prot_kinase_dom"/>
</dbReference>
<dbReference type="GO" id="GO:0004674">
    <property type="term" value="F:protein serine/threonine kinase activity"/>
    <property type="evidence" value="ECO:0007669"/>
    <property type="project" value="UniProtKB-KW"/>
</dbReference>
<feature type="region of interest" description="Disordered" evidence="7">
    <location>
        <begin position="1"/>
        <end position="25"/>
    </location>
</feature>
<feature type="domain" description="Protein kinase" evidence="8">
    <location>
        <begin position="475"/>
        <end position="763"/>
    </location>
</feature>
<dbReference type="EMBL" id="CAMXCT030005857">
    <property type="protein sequence ID" value="CAL4800744.1"/>
    <property type="molecule type" value="Genomic_DNA"/>
</dbReference>